<feature type="compositionally biased region" description="Polar residues" evidence="2">
    <location>
        <begin position="81"/>
        <end position="95"/>
    </location>
</feature>
<evidence type="ECO:0000313" key="5">
    <source>
        <dbReference type="Proteomes" id="UP000887116"/>
    </source>
</evidence>
<dbReference type="Proteomes" id="UP000887116">
    <property type="component" value="Unassembled WGS sequence"/>
</dbReference>
<evidence type="ECO:0000256" key="2">
    <source>
        <dbReference type="SAM" id="MobiDB-lite"/>
    </source>
</evidence>
<dbReference type="EMBL" id="BMAO01037846">
    <property type="protein sequence ID" value="GFR20650.1"/>
    <property type="molecule type" value="Genomic_DNA"/>
</dbReference>
<keyword evidence="5" id="KW-1185">Reference proteome</keyword>
<feature type="region of interest" description="Disordered" evidence="2">
    <location>
        <begin position="19"/>
        <end position="95"/>
    </location>
</feature>
<feature type="transmembrane region" description="Helical" evidence="3">
    <location>
        <begin position="154"/>
        <end position="175"/>
    </location>
</feature>
<comment type="caution">
    <text evidence="4">The sequence shown here is derived from an EMBL/GenBank/DDBJ whole genome shotgun (WGS) entry which is preliminary data.</text>
</comment>
<keyword evidence="3" id="KW-1133">Transmembrane helix</keyword>
<accession>A0A8X6LSR3</accession>
<evidence type="ECO:0000313" key="4">
    <source>
        <dbReference type="EMBL" id="GFR20650.1"/>
    </source>
</evidence>
<keyword evidence="3" id="KW-0472">Membrane</keyword>
<feature type="transmembrane region" description="Helical" evidence="3">
    <location>
        <begin position="122"/>
        <end position="142"/>
    </location>
</feature>
<dbReference type="InterPro" id="IPR009057">
    <property type="entry name" value="Homeodomain-like_sf"/>
</dbReference>
<dbReference type="Pfam" id="PF13551">
    <property type="entry name" value="HTH_29"/>
    <property type="match status" value="1"/>
</dbReference>
<evidence type="ECO:0000256" key="1">
    <source>
        <dbReference type="ARBA" id="ARBA00004123"/>
    </source>
</evidence>
<dbReference type="SUPFAM" id="SSF46689">
    <property type="entry name" value="Homeodomain-like"/>
    <property type="match status" value="1"/>
</dbReference>
<dbReference type="GO" id="GO:0005634">
    <property type="term" value="C:nucleus"/>
    <property type="evidence" value="ECO:0007669"/>
    <property type="project" value="UniProtKB-SubCell"/>
</dbReference>
<feature type="compositionally biased region" description="Polar residues" evidence="2">
    <location>
        <begin position="21"/>
        <end position="46"/>
    </location>
</feature>
<feature type="transmembrane region" description="Helical" evidence="3">
    <location>
        <begin position="187"/>
        <end position="210"/>
    </location>
</feature>
<dbReference type="Gene3D" id="1.10.10.10">
    <property type="entry name" value="Winged helix-like DNA-binding domain superfamily/Winged helix DNA-binding domain"/>
    <property type="match status" value="1"/>
</dbReference>
<name>A0A8X6LSR3_TRICU</name>
<dbReference type="OrthoDB" id="2393464at2759"/>
<dbReference type="InterPro" id="IPR036388">
    <property type="entry name" value="WH-like_DNA-bd_sf"/>
</dbReference>
<comment type="subcellular location">
    <subcellularLocation>
        <location evidence="1">Nucleus</location>
    </subcellularLocation>
</comment>
<organism evidence="4 5">
    <name type="scientific">Trichonephila clavata</name>
    <name type="common">Joro spider</name>
    <name type="synonym">Nephila clavata</name>
    <dbReference type="NCBI Taxonomy" id="2740835"/>
    <lineage>
        <taxon>Eukaryota</taxon>
        <taxon>Metazoa</taxon>
        <taxon>Ecdysozoa</taxon>
        <taxon>Arthropoda</taxon>
        <taxon>Chelicerata</taxon>
        <taxon>Arachnida</taxon>
        <taxon>Araneae</taxon>
        <taxon>Araneomorphae</taxon>
        <taxon>Entelegynae</taxon>
        <taxon>Araneoidea</taxon>
        <taxon>Nephilidae</taxon>
        <taxon>Trichonephila</taxon>
    </lineage>
</organism>
<reference evidence="4" key="1">
    <citation type="submission" date="2020-07" db="EMBL/GenBank/DDBJ databases">
        <title>Multicomponent nature underlies the extraordinary mechanical properties of spider dragline silk.</title>
        <authorList>
            <person name="Kono N."/>
            <person name="Nakamura H."/>
            <person name="Mori M."/>
            <person name="Yoshida Y."/>
            <person name="Ohtoshi R."/>
            <person name="Malay A.D."/>
            <person name="Moran D.A.P."/>
            <person name="Tomita M."/>
            <person name="Numata K."/>
            <person name="Arakawa K."/>
        </authorList>
    </citation>
    <scope>NUCLEOTIDE SEQUENCE</scope>
</reference>
<evidence type="ECO:0000256" key="3">
    <source>
        <dbReference type="SAM" id="Phobius"/>
    </source>
</evidence>
<gene>
    <name evidence="4" type="ORF">TNCT_515841</name>
</gene>
<sequence length="338" mass="37659">MHTYKNPVFLMDHEALKTSEESANLSGGSISHSNTLEPPAPDSTTTSEEKDEATIAGSSTDQGDKCPVQPVNDSTERESANALQNTNEQDFEQSNQPDEFLIKSSRFRNFVRVLQRISDSKWMLVIFLCMMAFFISNIYVGGSHLTKCPANPTAPLLVLINGIMGTMTILSYLVVKATKSFYQPKITLILRWIAIMFLACTVTCAVLEAISVPSTFDDAATSNEEYCGESDKFRSSATKLVSLSFKYINSPMPPRGKELSKDLKDEIIKLYKESKSQSQITKIIGKSPATVQKIIEKFQADGNTLNKPRTGRPSIFTDRERRIIVGNVKKIRRLAHQN</sequence>
<proteinExistence type="predicted"/>
<dbReference type="AlphaFoldDB" id="A0A8X6LSR3"/>
<protein>
    <submittedName>
        <fullName evidence="4">Uncharacterized protein</fullName>
    </submittedName>
</protein>
<keyword evidence="3" id="KW-0812">Transmembrane</keyword>